<dbReference type="AlphaFoldDB" id="A0A5Y1YFS8"/>
<dbReference type="InterPro" id="IPR004291">
    <property type="entry name" value="Transposase_IS66_central"/>
</dbReference>
<dbReference type="Pfam" id="PF13005">
    <property type="entry name" value="zf-IS66"/>
    <property type="match status" value="1"/>
</dbReference>
<feature type="region of interest" description="Disordered" evidence="1">
    <location>
        <begin position="1"/>
        <end position="29"/>
    </location>
</feature>
<dbReference type="PANTHER" id="PTHR33678:SF1">
    <property type="entry name" value="BLL1576 PROTEIN"/>
    <property type="match status" value="1"/>
</dbReference>
<sequence length="322" mass="36748">MCTFDVLSPAQPSPSAPERKHRRPRIPAHLPREEVVHDLSDEEKTCACCGNEMHCMGEECSEQLEFIPAVLKVVRHVRPKYSCRHCEQQETEVNIRIAPPPATLLPRSIATPSLLAWIITSKFQFSLPLYRQQKWFSQLDIELSRQTMSNWILKCAERLVPLYDLLHQELLTREVIWSDDTTMKVVEAQRSKCHMWVYGCGGDSPVPGQPPGIVLYDYQDSREETCPVEFLRGYEGYLQADGYAGYTKTTAEVVGCLAHARRKFMEAKVAQPEGKVGRADQALTYIQKLYRIERELAGQPADVIAAKRQELSVPLLCQRQDF</sequence>
<protein>
    <submittedName>
        <fullName evidence="4">IS66 family transposase</fullName>
    </submittedName>
</protein>
<dbReference type="EMBL" id="AAIBIC010000088">
    <property type="protein sequence ID" value="ECC3917618.1"/>
    <property type="molecule type" value="Genomic_DNA"/>
</dbReference>
<evidence type="ECO:0000259" key="3">
    <source>
        <dbReference type="Pfam" id="PF13005"/>
    </source>
</evidence>
<dbReference type="InterPro" id="IPR024474">
    <property type="entry name" value="Znf_dom_IS66"/>
</dbReference>
<dbReference type="InterPro" id="IPR052344">
    <property type="entry name" value="Transposase-related"/>
</dbReference>
<evidence type="ECO:0000259" key="2">
    <source>
        <dbReference type="Pfam" id="PF03050"/>
    </source>
</evidence>
<gene>
    <name evidence="4" type="ORF">CTQ69_27560</name>
</gene>
<dbReference type="Proteomes" id="UP000839735">
    <property type="component" value="Unassembled WGS sequence"/>
</dbReference>
<feature type="domain" description="Transposase IS66 zinc-finger binding" evidence="3">
    <location>
        <begin position="43"/>
        <end position="87"/>
    </location>
</feature>
<dbReference type="PANTHER" id="PTHR33678">
    <property type="entry name" value="BLL1576 PROTEIN"/>
    <property type="match status" value="1"/>
</dbReference>
<comment type="caution">
    <text evidence="4">The sequence shown here is derived from an EMBL/GenBank/DDBJ whole genome shotgun (WGS) entry which is preliminary data.</text>
</comment>
<dbReference type="Pfam" id="PF03050">
    <property type="entry name" value="DDE_Tnp_IS66"/>
    <property type="match status" value="1"/>
</dbReference>
<reference evidence="4" key="1">
    <citation type="submission" date="2018-08" db="EMBL/GenBank/DDBJ databases">
        <authorList>
            <person name="Ashton P.M."/>
            <person name="Dallman T."/>
            <person name="Nair S."/>
            <person name="De Pinna E."/>
            <person name="Peters T."/>
            <person name="Grant K."/>
        </authorList>
    </citation>
    <scope>NUCLEOTIDE SEQUENCE [LARGE SCALE GENOMIC DNA]</scope>
    <source>
        <strain evidence="4">294779</strain>
    </source>
</reference>
<evidence type="ECO:0000256" key="1">
    <source>
        <dbReference type="SAM" id="MobiDB-lite"/>
    </source>
</evidence>
<accession>A0A5Y1YFS8</accession>
<feature type="domain" description="Transposase IS66 central" evidence="2">
    <location>
        <begin position="107"/>
        <end position="316"/>
    </location>
</feature>
<organism evidence="4">
    <name type="scientific">Salmonella diarizonae</name>
    <dbReference type="NCBI Taxonomy" id="59204"/>
    <lineage>
        <taxon>Bacteria</taxon>
        <taxon>Pseudomonadati</taxon>
        <taxon>Pseudomonadota</taxon>
        <taxon>Gammaproteobacteria</taxon>
        <taxon>Enterobacterales</taxon>
        <taxon>Enterobacteriaceae</taxon>
        <taxon>Salmonella</taxon>
    </lineage>
</organism>
<dbReference type="NCBIfam" id="NF033517">
    <property type="entry name" value="transpos_IS66"/>
    <property type="match status" value="1"/>
</dbReference>
<proteinExistence type="predicted"/>
<name>A0A5Y1YFS8_SALDZ</name>
<evidence type="ECO:0000313" key="4">
    <source>
        <dbReference type="EMBL" id="ECC3917618.1"/>
    </source>
</evidence>